<organism evidence="10 11">
    <name type="scientific">Arcobacter suis CECT 7833</name>
    <dbReference type="NCBI Taxonomy" id="663365"/>
    <lineage>
        <taxon>Bacteria</taxon>
        <taxon>Pseudomonadati</taxon>
        <taxon>Campylobacterota</taxon>
        <taxon>Epsilonproteobacteria</taxon>
        <taxon>Campylobacterales</taxon>
        <taxon>Arcobacteraceae</taxon>
        <taxon>Arcobacter</taxon>
    </lineage>
</organism>
<evidence type="ECO:0000313" key="11">
    <source>
        <dbReference type="Proteomes" id="UP000263040"/>
    </source>
</evidence>
<dbReference type="InterPro" id="IPR016032">
    <property type="entry name" value="Sig_transdc_resp-reg_C-effctor"/>
</dbReference>
<dbReference type="GO" id="GO:0006355">
    <property type="term" value="P:regulation of DNA-templated transcription"/>
    <property type="evidence" value="ECO:0007669"/>
    <property type="project" value="InterPro"/>
</dbReference>
<dbReference type="RefSeq" id="WP_118886292.1">
    <property type="nucleotide sequence ID" value="NZ_CP032100.1"/>
</dbReference>
<sequence length="228" mass="26582">MINILMIEDDTELALILTNYLHQYNIKIDNYETPELGISALNLKKYDLIILDLSLPNIDGIEVCKMIRQRHDTPIIISSARSYLGDKIACFSYGADDFMAKPYDTQELILRIKSILKRCNHQIIENNAELNKKDIFRFDDSKMEIYKYDELLDLTNAEYYILQYLIQKNGFVVSRQELLTNVESIKYESSYKSIDVLIGRVRSKIEENTKKPKHILSIRGVGYKLVNQ</sequence>
<protein>
    <submittedName>
        <fullName evidence="10">Two-component system response regulator</fullName>
    </submittedName>
</protein>
<feature type="domain" description="OmpR/PhoB-type" evidence="9">
    <location>
        <begin position="127"/>
        <end position="227"/>
    </location>
</feature>
<dbReference type="Gene3D" id="3.40.50.2300">
    <property type="match status" value="1"/>
</dbReference>
<evidence type="ECO:0000256" key="7">
    <source>
        <dbReference type="PROSITE-ProRule" id="PRU01091"/>
    </source>
</evidence>
<dbReference type="SUPFAM" id="SSF46894">
    <property type="entry name" value="C-terminal effector domain of the bipartite response regulators"/>
    <property type="match status" value="1"/>
</dbReference>
<dbReference type="Gene3D" id="1.10.10.10">
    <property type="entry name" value="Winged helix-like DNA-binding domain superfamily/Winged helix DNA-binding domain"/>
    <property type="match status" value="1"/>
</dbReference>
<evidence type="ECO:0000256" key="2">
    <source>
        <dbReference type="ARBA" id="ARBA00023012"/>
    </source>
</evidence>
<dbReference type="InterPro" id="IPR001789">
    <property type="entry name" value="Sig_transdc_resp-reg_receiver"/>
</dbReference>
<dbReference type="PANTHER" id="PTHR48111:SF22">
    <property type="entry name" value="REGULATOR OF RPOS"/>
    <property type="match status" value="1"/>
</dbReference>
<dbReference type="PROSITE" id="PS50110">
    <property type="entry name" value="RESPONSE_REGULATORY"/>
    <property type="match status" value="1"/>
</dbReference>
<evidence type="ECO:0000256" key="5">
    <source>
        <dbReference type="ARBA" id="ARBA00023163"/>
    </source>
</evidence>
<name>A0AAD0WQH2_9BACT</name>
<dbReference type="GO" id="GO:0032993">
    <property type="term" value="C:protein-DNA complex"/>
    <property type="evidence" value="ECO:0007669"/>
    <property type="project" value="TreeGrafter"/>
</dbReference>
<evidence type="ECO:0000256" key="3">
    <source>
        <dbReference type="ARBA" id="ARBA00023015"/>
    </source>
</evidence>
<dbReference type="PROSITE" id="PS51755">
    <property type="entry name" value="OMPR_PHOB"/>
    <property type="match status" value="1"/>
</dbReference>
<keyword evidence="1 6" id="KW-0597">Phosphoprotein</keyword>
<dbReference type="Pfam" id="PF00072">
    <property type="entry name" value="Response_reg"/>
    <property type="match status" value="1"/>
</dbReference>
<dbReference type="GO" id="GO:0005829">
    <property type="term" value="C:cytosol"/>
    <property type="evidence" value="ECO:0007669"/>
    <property type="project" value="TreeGrafter"/>
</dbReference>
<dbReference type="PANTHER" id="PTHR48111">
    <property type="entry name" value="REGULATOR OF RPOS"/>
    <property type="match status" value="1"/>
</dbReference>
<dbReference type="InterPro" id="IPR011006">
    <property type="entry name" value="CheY-like_superfamily"/>
</dbReference>
<keyword evidence="4 7" id="KW-0238">DNA-binding</keyword>
<gene>
    <name evidence="10" type="ORF">ASUIS_1274</name>
</gene>
<evidence type="ECO:0000256" key="4">
    <source>
        <dbReference type="ARBA" id="ARBA00023125"/>
    </source>
</evidence>
<reference evidence="10 11" key="1">
    <citation type="submission" date="2018-08" db="EMBL/GenBank/DDBJ databases">
        <title>Complete genome of the Arcobacter suis type strain LMG 26152.</title>
        <authorList>
            <person name="Miller W.G."/>
            <person name="Yee E."/>
            <person name="Bono J.L."/>
        </authorList>
    </citation>
    <scope>NUCLEOTIDE SEQUENCE [LARGE SCALE GENOMIC DNA]</scope>
    <source>
        <strain evidence="10 11">CECT 7833</strain>
    </source>
</reference>
<evidence type="ECO:0000259" key="8">
    <source>
        <dbReference type="PROSITE" id="PS50110"/>
    </source>
</evidence>
<keyword evidence="3" id="KW-0805">Transcription regulation</keyword>
<dbReference type="GO" id="GO:0000976">
    <property type="term" value="F:transcription cis-regulatory region binding"/>
    <property type="evidence" value="ECO:0007669"/>
    <property type="project" value="TreeGrafter"/>
</dbReference>
<evidence type="ECO:0000313" key="10">
    <source>
        <dbReference type="EMBL" id="AXX89759.1"/>
    </source>
</evidence>
<evidence type="ECO:0000259" key="9">
    <source>
        <dbReference type="PROSITE" id="PS51755"/>
    </source>
</evidence>
<keyword evidence="11" id="KW-1185">Reference proteome</keyword>
<dbReference type="KEGG" id="asui:ASUIS_1274"/>
<dbReference type="SMART" id="SM00448">
    <property type="entry name" value="REC"/>
    <property type="match status" value="1"/>
</dbReference>
<dbReference type="InterPro" id="IPR001867">
    <property type="entry name" value="OmpR/PhoB-type_DNA-bd"/>
</dbReference>
<feature type="domain" description="Response regulatory" evidence="8">
    <location>
        <begin position="3"/>
        <end position="116"/>
    </location>
</feature>
<dbReference type="CDD" id="cd00383">
    <property type="entry name" value="trans_reg_C"/>
    <property type="match status" value="1"/>
</dbReference>
<dbReference type="SUPFAM" id="SSF52172">
    <property type="entry name" value="CheY-like"/>
    <property type="match status" value="1"/>
</dbReference>
<keyword evidence="5" id="KW-0804">Transcription</keyword>
<dbReference type="AlphaFoldDB" id="A0AAD0WQH2"/>
<proteinExistence type="predicted"/>
<dbReference type="SMART" id="SM00862">
    <property type="entry name" value="Trans_reg_C"/>
    <property type="match status" value="1"/>
</dbReference>
<dbReference type="Proteomes" id="UP000263040">
    <property type="component" value="Chromosome"/>
</dbReference>
<dbReference type="InterPro" id="IPR039420">
    <property type="entry name" value="WalR-like"/>
</dbReference>
<evidence type="ECO:0000256" key="6">
    <source>
        <dbReference type="PROSITE-ProRule" id="PRU00169"/>
    </source>
</evidence>
<dbReference type="InterPro" id="IPR036388">
    <property type="entry name" value="WH-like_DNA-bd_sf"/>
</dbReference>
<evidence type="ECO:0000256" key="1">
    <source>
        <dbReference type="ARBA" id="ARBA00022553"/>
    </source>
</evidence>
<accession>A0AAD0WQH2</accession>
<dbReference type="Pfam" id="PF00486">
    <property type="entry name" value="Trans_reg_C"/>
    <property type="match status" value="1"/>
</dbReference>
<feature type="modified residue" description="4-aspartylphosphate" evidence="6">
    <location>
        <position position="52"/>
    </location>
</feature>
<dbReference type="EMBL" id="CP032100">
    <property type="protein sequence ID" value="AXX89759.1"/>
    <property type="molecule type" value="Genomic_DNA"/>
</dbReference>
<feature type="DNA-binding region" description="OmpR/PhoB-type" evidence="7">
    <location>
        <begin position="127"/>
        <end position="227"/>
    </location>
</feature>
<dbReference type="GO" id="GO:0000156">
    <property type="term" value="F:phosphorelay response regulator activity"/>
    <property type="evidence" value="ECO:0007669"/>
    <property type="project" value="TreeGrafter"/>
</dbReference>
<keyword evidence="2" id="KW-0902">Two-component regulatory system</keyword>